<evidence type="ECO:0000256" key="1">
    <source>
        <dbReference type="SAM" id="Phobius"/>
    </source>
</evidence>
<reference evidence="2 3" key="1">
    <citation type="submission" date="2018-08" db="EMBL/GenBank/DDBJ databases">
        <title>Hydrogenophaga sp. LA-38 isolated from sludge.</title>
        <authorList>
            <person name="Im W.-T."/>
        </authorList>
    </citation>
    <scope>NUCLEOTIDE SEQUENCE [LARGE SCALE GENOMIC DNA]</scope>
    <source>
        <strain evidence="2 3">LA-38</strain>
    </source>
</reference>
<keyword evidence="1" id="KW-0812">Transmembrane</keyword>
<proteinExistence type="predicted"/>
<sequence>MAIEEGLLSLLFDAPATALSEVLRRHFALSQEAADRIAVTCLLLFIVGLCFLAWFLYNQ</sequence>
<dbReference type="Proteomes" id="UP000261931">
    <property type="component" value="Unassembled WGS sequence"/>
</dbReference>
<gene>
    <name evidence="2" type="ORF">DY262_15470</name>
</gene>
<organism evidence="2 3">
    <name type="scientific">Hydrogenophaga borbori</name>
    <dbReference type="NCBI Taxonomy" id="2294117"/>
    <lineage>
        <taxon>Bacteria</taxon>
        <taxon>Pseudomonadati</taxon>
        <taxon>Pseudomonadota</taxon>
        <taxon>Betaproteobacteria</taxon>
        <taxon>Burkholderiales</taxon>
        <taxon>Comamonadaceae</taxon>
        <taxon>Hydrogenophaga</taxon>
    </lineage>
</organism>
<dbReference type="EMBL" id="QVLS01000010">
    <property type="protein sequence ID" value="RFP77604.1"/>
    <property type="molecule type" value="Genomic_DNA"/>
</dbReference>
<dbReference type="AlphaFoldDB" id="A0A372EGM3"/>
<keyword evidence="1" id="KW-1133">Transmembrane helix</keyword>
<keyword evidence="1" id="KW-0472">Membrane</keyword>
<accession>A0A372EGM3</accession>
<name>A0A372EGM3_9BURK</name>
<keyword evidence="3" id="KW-1185">Reference proteome</keyword>
<evidence type="ECO:0000313" key="2">
    <source>
        <dbReference type="EMBL" id="RFP77604.1"/>
    </source>
</evidence>
<evidence type="ECO:0000313" key="3">
    <source>
        <dbReference type="Proteomes" id="UP000261931"/>
    </source>
</evidence>
<feature type="transmembrane region" description="Helical" evidence="1">
    <location>
        <begin position="36"/>
        <end position="57"/>
    </location>
</feature>
<comment type="caution">
    <text evidence="2">The sequence shown here is derived from an EMBL/GenBank/DDBJ whole genome shotgun (WGS) entry which is preliminary data.</text>
</comment>
<protein>
    <submittedName>
        <fullName evidence="2">Uncharacterized protein</fullName>
    </submittedName>
</protein>